<evidence type="ECO:0008006" key="6">
    <source>
        <dbReference type="Google" id="ProtNLM"/>
    </source>
</evidence>
<evidence type="ECO:0000256" key="3">
    <source>
        <dbReference type="SAM" id="MobiDB-lite"/>
    </source>
</evidence>
<evidence type="ECO:0000313" key="5">
    <source>
        <dbReference type="Proteomes" id="UP001244011"/>
    </source>
</evidence>
<dbReference type="InterPro" id="IPR029063">
    <property type="entry name" value="SAM-dependent_MTases_sf"/>
</dbReference>
<keyword evidence="1" id="KW-0489">Methyltransferase</keyword>
<dbReference type="AlphaFoldDB" id="A0AAJ0C9I1"/>
<keyword evidence="2" id="KW-0808">Transferase</keyword>
<gene>
    <name evidence="4" type="ORF">QBC33DRAFT_313551</name>
</gene>
<dbReference type="Gene3D" id="3.90.120.10">
    <property type="entry name" value="DNA Methylase, subunit A, domain 2"/>
    <property type="match status" value="1"/>
</dbReference>
<dbReference type="GO" id="GO:0032259">
    <property type="term" value="P:methylation"/>
    <property type="evidence" value="ECO:0007669"/>
    <property type="project" value="UniProtKB-KW"/>
</dbReference>
<accession>A0AAJ0C9I1</accession>
<feature type="region of interest" description="Disordered" evidence="3">
    <location>
        <begin position="328"/>
        <end position="347"/>
    </location>
</feature>
<reference evidence="4" key="1">
    <citation type="submission" date="2023-06" db="EMBL/GenBank/DDBJ databases">
        <title>Genome-scale phylogeny and comparative genomics of the fungal order Sordariales.</title>
        <authorList>
            <consortium name="Lawrence Berkeley National Laboratory"/>
            <person name="Hensen N."/>
            <person name="Bonometti L."/>
            <person name="Westerberg I."/>
            <person name="Brannstrom I.O."/>
            <person name="Guillou S."/>
            <person name="Cros-Aarteil S."/>
            <person name="Calhoun S."/>
            <person name="Haridas S."/>
            <person name="Kuo A."/>
            <person name="Mondo S."/>
            <person name="Pangilinan J."/>
            <person name="Riley R."/>
            <person name="Labutti K."/>
            <person name="Andreopoulos B."/>
            <person name="Lipzen A."/>
            <person name="Chen C."/>
            <person name="Yanf M."/>
            <person name="Daum C."/>
            <person name="Ng V."/>
            <person name="Clum A."/>
            <person name="Steindorff A."/>
            <person name="Ohm R."/>
            <person name="Martin F."/>
            <person name="Silar P."/>
            <person name="Natvig D."/>
            <person name="Lalanne C."/>
            <person name="Gautier V."/>
            <person name="Ament-Velasquez S.L."/>
            <person name="Kruys A."/>
            <person name="Hutchinson M.I."/>
            <person name="Powell A.J."/>
            <person name="Barry K."/>
            <person name="Miller A.N."/>
            <person name="Grigoriev I.V."/>
            <person name="Debuchy R."/>
            <person name="Gladieux P."/>
            <person name="Thoren M.H."/>
            <person name="Johannesson H."/>
        </authorList>
    </citation>
    <scope>NUCLEOTIDE SEQUENCE</scope>
    <source>
        <strain evidence="4">8032-3</strain>
    </source>
</reference>
<comment type="caution">
    <text evidence="4">The sequence shown here is derived from an EMBL/GenBank/DDBJ whole genome shotgun (WGS) entry which is preliminary data.</text>
</comment>
<dbReference type="SUPFAM" id="SSF53335">
    <property type="entry name" value="S-adenosyl-L-methionine-dependent methyltransferases"/>
    <property type="match status" value="1"/>
</dbReference>
<protein>
    <recommendedName>
        <fullName evidence="6">DNA (cytosine-5-)-methyltransferase</fullName>
    </recommendedName>
</protein>
<organism evidence="4 5">
    <name type="scientific">Phialemonium atrogriseum</name>
    <dbReference type="NCBI Taxonomy" id="1093897"/>
    <lineage>
        <taxon>Eukaryota</taxon>
        <taxon>Fungi</taxon>
        <taxon>Dikarya</taxon>
        <taxon>Ascomycota</taxon>
        <taxon>Pezizomycotina</taxon>
        <taxon>Sordariomycetes</taxon>
        <taxon>Sordariomycetidae</taxon>
        <taxon>Cephalothecales</taxon>
        <taxon>Cephalothecaceae</taxon>
        <taxon>Phialemonium</taxon>
    </lineage>
</organism>
<dbReference type="Proteomes" id="UP001244011">
    <property type="component" value="Unassembled WGS sequence"/>
</dbReference>
<proteinExistence type="predicted"/>
<name>A0AAJ0C9I1_9PEZI</name>
<evidence type="ECO:0000256" key="2">
    <source>
        <dbReference type="ARBA" id="ARBA00022679"/>
    </source>
</evidence>
<dbReference type="GO" id="GO:0008168">
    <property type="term" value="F:methyltransferase activity"/>
    <property type="evidence" value="ECO:0007669"/>
    <property type="project" value="UniProtKB-KW"/>
</dbReference>
<sequence>MPSVSAPVILRVVESAHLTATKYSLLKSEPLFRDLTSPVGEDMAAGDRIELLLHFTLPESLGTRHDSEVIKIDDIIEVCRFPRNFEVVHCVQPPPDAVESRTPFCRFAHSVIDEAITVMPLASELLPRRDRIRQDSFAEVSVLSVVDLTPNVLGPLEGFTDIADMGYRVLAGVGFKEDRHSTWRVRYPECKIFDESPQGIFGDFASGKLVPPGLPPPGNPMIALVAGENTNFRLSQGNKDMPSVDLFLSPLGIMDSATSSHFKPDFTALQISPAVLHSSTIRRFSESILRLLEQGQTVRISLQSLQAHGIPQDRSILVVVGSPFPGSAHVSTKRHDPPAIATGATRSQSPGKIEAFIGDLAFENPRATEGAGGTFVCSQADGAGMPPRYIYNHGTGQHVPGEDAKAVDMDADTVVLSYNSSQSLIHPVRRDLLTVRELARLQGFKDDFVFYGSPESQRKDVLAAQPPAVAKAIAKTILGVVMLSRKVELGDGGGNSRANKRPRVETD</sequence>
<dbReference type="Pfam" id="PF00145">
    <property type="entry name" value="DNA_methylase"/>
    <property type="match status" value="1"/>
</dbReference>
<evidence type="ECO:0000313" key="4">
    <source>
        <dbReference type="EMBL" id="KAK1770181.1"/>
    </source>
</evidence>
<keyword evidence="5" id="KW-1185">Reference proteome</keyword>
<dbReference type="RefSeq" id="XP_060286394.1">
    <property type="nucleotide sequence ID" value="XM_060423520.1"/>
</dbReference>
<dbReference type="InterPro" id="IPR001525">
    <property type="entry name" value="C5_MeTfrase"/>
</dbReference>
<evidence type="ECO:0000256" key="1">
    <source>
        <dbReference type="ARBA" id="ARBA00022603"/>
    </source>
</evidence>
<dbReference type="EMBL" id="MU839001">
    <property type="protein sequence ID" value="KAK1770181.1"/>
    <property type="molecule type" value="Genomic_DNA"/>
</dbReference>
<dbReference type="GeneID" id="85306707"/>